<organism evidence="1 2">
    <name type="scientific">Eumeta variegata</name>
    <name type="common">Bagworm moth</name>
    <name type="synonym">Eumeta japonica</name>
    <dbReference type="NCBI Taxonomy" id="151549"/>
    <lineage>
        <taxon>Eukaryota</taxon>
        <taxon>Metazoa</taxon>
        <taxon>Ecdysozoa</taxon>
        <taxon>Arthropoda</taxon>
        <taxon>Hexapoda</taxon>
        <taxon>Insecta</taxon>
        <taxon>Pterygota</taxon>
        <taxon>Neoptera</taxon>
        <taxon>Endopterygota</taxon>
        <taxon>Lepidoptera</taxon>
        <taxon>Glossata</taxon>
        <taxon>Ditrysia</taxon>
        <taxon>Tineoidea</taxon>
        <taxon>Psychidae</taxon>
        <taxon>Oiketicinae</taxon>
        <taxon>Eumeta</taxon>
    </lineage>
</organism>
<dbReference type="AlphaFoldDB" id="A0A4C1V8J1"/>
<keyword evidence="2" id="KW-1185">Reference proteome</keyword>
<sequence>MCRVSRRDRCRNSDVRERCGLKEDVAPRVERGVLRRSGVWRGRMKADRQHESMGRMCVVERSARVALENPMQTKFFNIQNRRRACMKKLMNVRETREICKERTM</sequence>
<dbReference type="EMBL" id="BGZK01000300">
    <property type="protein sequence ID" value="GBP35188.1"/>
    <property type="molecule type" value="Genomic_DNA"/>
</dbReference>
<accession>A0A4C1V8J1</accession>
<reference evidence="1 2" key="1">
    <citation type="journal article" date="2019" name="Commun. Biol.">
        <title>The bagworm genome reveals a unique fibroin gene that provides high tensile strength.</title>
        <authorList>
            <person name="Kono N."/>
            <person name="Nakamura H."/>
            <person name="Ohtoshi R."/>
            <person name="Tomita M."/>
            <person name="Numata K."/>
            <person name="Arakawa K."/>
        </authorList>
    </citation>
    <scope>NUCLEOTIDE SEQUENCE [LARGE SCALE GENOMIC DNA]</scope>
</reference>
<gene>
    <name evidence="1" type="ORF">EVAR_18313_1</name>
</gene>
<dbReference type="OrthoDB" id="1293503at2759"/>
<proteinExistence type="predicted"/>
<evidence type="ECO:0000313" key="2">
    <source>
        <dbReference type="Proteomes" id="UP000299102"/>
    </source>
</evidence>
<dbReference type="Proteomes" id="UP000299102">
    <property type="component" value="Unassembled WGS sequence"/>
</dbReference>
<evidence type="ECO:0000313" key="1">
    <source>
        <dbReference type="EMBL" id="GBP35188.1"/>
    </source>
</evidence>
<comment type="caution">
    <text evidence="1">The sequence shown here is derived from an EMBL/GenBank/DDBJ whole genome shotgun (WGS) entry which is preliminary data.</text>
</comment>
<name>A0A4C1V8J1_EUMVA</name>
<protein>
    <submittedName>
        <fullName evidence="1">Uncharacterized protein</fullName>
    </submittedName>
</protein>